<dbReference type="RefSeq" id="WP_152432506.1">
    <property type="nucleotide sequence ID" value="NZ_CBCSDK010000009.1"/>
</dbReference>
<dbReference type="KEGG" id="vaq:FIV01_19150"/>
<dbReference type="Proteomes" id="UP000326936">
    <property type="component" value="Plasmid pTHAF100_a"/>
</dbReference>
<keyword evidence="2" id="KW-1185">Reference proteome</keyword>
<accession>A0A5P9CQK1</accession>
<proteinExistence type="predicted"/>
<dbReference type="AlphaFoldDB" id="A0A5P9CQK1"/>
<organism evidence="1 2">
    <name type="scientific">Vibrio aquimaris</name>
    <dbReference type="NCBI Taxonomy" id="2587862"/>
    <lineage>
        <taxon>Bacteria</taxon>
        <taxon>Pseudomonadati</taxon>
        <taxon>Pseudomonadota</taxon>
        <taxon>Gammaproteobacteria</taxon>
        <taxon>Vibrionales</taxon>
        <taxon>Vibrionaceae</taxon>
        <taxon>Vibrio</taxon>
    </lineage>
</organism>
<evidence type="ECO:0000313" key="2">
    <source>
        <dbReference type="Proteomes" id="UP000326936"/>
    </source>
</evidence>
<geneLocation type="plasmid" evidence="2">
    <name>pthaf100_a</name>
</geneLocation>
<sequence>MLKDETKQTFHITDKSLAQSGALAVQDAANSFRDMSTLLTTASGVALANFIESGDASYLQALDKINEQAKASKENFVELYSHVNQARKNI</sequence>
<protein>
    <submittedName>
        <fullName evidence="1">Uncharacterized protein</fullName>
    </submittedName>
</protein>
<reference evidence="1 2" key="1">
    <citation type="submission" date="2019-10" db="EMBL/GenBank/DDBJ databases">
        <title>Complete genome sequence of Vibrio sp. strain THAF100, isolated from non-filtered water from the water column of tank 6 of a marine aquarium containing stony-coral fragments. Water maintained at 26 degree C.</title>
        <authorList>
            <person name="Ruckert C."/>
            <person name="Franco A."/>
            <person name="Kalinowski J."/>
            <person name="Glaeser S."/>
        </authorList>
    </citation>
    <scope>NUCLEOTIDE SEQUENCE [LARGE SCALE GENOMIC DNA]</scope>
    <source>
        <strain evidence="1 2">THAF100</strain>
        <plasmid evidence="2">pthaf100_a</plasmid>
    </source>
</reference>
<name>A0A5P9CQK1_9VIBR</name>
<evidence type="ECO:0000313" key="1">
    <source>
        <dbReference type="EMBL" id="QFT28518.1"/>
    </source>
</evidence>
<dbReference type="OrthoDB" id="5889174at2"/>
<dbReference type="EMBL" id="CP045351">
    <property type="protein sequence ID" value="QFT28518.1"/>
    <property type="molecule type" value="Genomic_DNA"/>
</dbReference>
<keyword evidence="1" id="KW-0614">Plasmid</keyword>
<gene>
    <name evidence="1" type="ORF">FIV01_19150</name>
</gene>